<evidence type="ECO:0000313" key="2">
    <source>
        <dbReference type="Proteomes" id="UP000756346"/>
    </source>
</evidence>
<dbReference type="GeneID" id="70180556"/>
<evidence type="ECO:0008006" key="3">
    <source>
        <dbReference type="Google" id="ProtNLM"/>
    </source>
</evidence>
<dbReference type="InterPro" id="IPR022698">
    <property type="entry name" value="OrsD"/>
</dbReference>
<dbReference type="Pfam" id="PF12013">
    <property type="entry name" value="OrsD"/>
    <property type="match status" value="1"/>
</dbReference>
<accession>A0A9P9BHF0</accession>
<gene>
    <name evidence="1" type="ORF">B0I36DRAFT_257344</name>
</gene>
<organism evidence="1 2">
    <name type="scientific">Microdochium trichocladiopsis</name>
    <dbReference type="NCBI Taxonomy" id="1682393"/>
    <lineage>
        <taxon>Eukaryota</taxon>
        <taxon>Fungi</taxon>
        <taxon>Dikarya</taxon>
        <taxon>Ascomycota</taxon>
        <taxon>Pezizomycotina</taxon>
        <taxon>Sordariomycetes</taxon>
        <taxon>Xylariomycetidae</taxon>
        <taxon>Xylariales</taxon>
        <taxon>Microdochiaceae</taxon>
        <taxon>Microdochium</taxon>
    </lineage>
</organism>
<dbReference type="EMBL" id="JAGTJQ010000017">
    <property type="protein sequence ID" value="KAH7010651.1"/>
    <property type="molecule type" value="Genomic_DNA"/>
</dbReference>
<evidence type="ECO:0000313" key="1">
    <source>
        <dbReference type="EMBL" id="KAH7010651.1"/>
    </source>
</evidence>
<sequence>MAIRYEADGGRTGGKVGLLSWPAADASSSQEHRVLLCVSCRVGIRPDDGIRLHFWRTHRVKGEALRQIVDYSYAAEPIANPHTVPLPTDGSPQIEQLLAIDGFSCSDCRFLTTSRKLIRVHRSQAGHDHTTSCRGSNSGWNEVRLQTLSPRSYARYWVVEQGHAGTASLDAAGSTSTSSQHILNERLASYEARLATELAEVRRTVAIIRAVGSPSCASLRL</sequence>
<comment type="caution">
    <text evidence="1">The sequence shown here is derived from an EMBL/GenBank/DDBJ whole genome shotgun (WGS) entry which is preliminary data.</text>
</comment>
<name>A0A9P9BHF0_9PEZI</name>
<protein>
    <recommendedName>
        <fullName evidence="3">C2H2-type domain-containing protein</fullName>
    </recommendedName>
</protein>
<dbReference type="Proteomes" id="UP000756346">
    <property type="component" value="Unassembled WGS sequence"/>
</dbReference>
<proteinExistence type="predicted"/>
<keyword evidence="2" id="KW-1185">Reference proteome</keyword>
<reference evidence="1" key="1">
    <citation type="journal article" date="2021" name="Nat. Commun.">
        <title>Genetic determinants of endophytism in the Arabidopsis root mycobiome.</title>
        <authorList>
            <person name="Mesny F."/>
            <person name="Miyauchi S."/>
            <person name="Thiergart T."/>
            <person name="Pickel B."/>
            <person name="Atanasova L."/>
            <person name="Karlsson M."/>
            <person name="Huettel B."/>
            <person name="Barry K.W."/>
            <person name="Haridas S."/>
            <person name="Chen C."/>
            <person name="Bauer D."/>
            <person name="Andreopoulos W."/>
            <person name="Pangilinan J."/>
            <person name="LaButti K."/>
            <person name="Riley R."/>
            <person name="Lipzen A."/>
            <person name="Clum A."/>
            <person name="Drula E."/>
            <person name="Henrissat B."/>
            <person name="Kohler A."/>
            <person name="Grigoriev I.V."/>
            <person name="Martin F.M."/>
            <person name="Hacquard S."/>
        </authorList>
    </citation>
    <scope>NUCLEOTIDE SEQUENCE</scope>
    <source>
        <strain evidence="1">MPI-CAGE-CH-0230</strain>
    </source>
</reference>
<dbReference type="RefSeq" id="XP_046004182.1">
    <property type="nucleotide sequence ID" value="XM_046151010.1"/>
</dbReference>
<dbReference type="AlphaFoldDB" id="A0A9P9BHF0"/>
<dbReference type="OrthoDB" id="3522001at2759"/>